<organism evidence="2">
    <name type="scientific">Clastoptera arizonana</name>
    <name type="common">Arizona spittle bug</name>
    <dbReference type="NCBI Taxonomy" id="38151"/>
    <lineage>
        <taxon>Eukaryota</taxon>
        <taxon>Metazoa</taxon>
        <taxon>Ecdysozoa</taxon>
        <taxon>Arthropoda</taxon>
        <taxon>Hexapoda</taxon>
        <taxon>Insecta</taxon>
        <taxon>Pterygota</taxon>
        <taxon>Neoptera</taxon>
        <taxon>Paraneoptera</taxon>
        <taxon>Hemiptera</taxon>
        <taxon>Auchenorrhyncha</taxon>
        <taxon>Cercopoidea</taxon>
        <taxon>Clastopteridae</taxon>
        <taxon>Clastoptera</taxon>
    </lineage>
</organism>
<feature type="region of interest" description="Disordered" evidence="1">
    <location>
        <begin position="1"/>
        <end position="119"/>
    </location>
</feature>
<feature type="compositionally biased region" description="Basic and acidic residues" evidence="1">
    <location>
        <begin position="16"/>
        <end position="28"/>
    </location>
</feature>
<dbReference type="EMBL" id="GEDC01002765">
    <property type="protein sequence ID" value="JAS34533.1"/>
    <property type="molecule type" value="Transcribed_RNA"/>
</dbReference>
<feature type="compositionally biased region" description="Polar residues" evidence="1">
    <location>
        <begin position="65"/>
        <end position="79"/>
    </location>
</feature>
<dbReference type="AlphaFoldDB" id="A0A1B6E9D4"/>
<evidence type="ECO:0000256" key="1">
    <source>
        <dbReference type="SAM" id="MobiDB-lite"/>
    </source>
</evidence>
<sequence>MSESSSIDGKSLAAQRIKEDFGSPERISKRTTRRKSLLDSFKDTPVTPQNKKVDEYMPQRRLTRKQMSYLQNAEHSPNISSSKVEEEKSKNQTEPNVSQPRSLRNSPARSTRASSLSRK</sequence>
<accession>A0A1B6E9D4</accession>
<reference evidence="2" key="1">
    <citation type="submission" date="2015-12" db="EMBL/GenBank/DDBJ databases">
        <title>De novo transcriptome assembly of four potential Pierce s Disease insect vectors from Arizona vineyards.</title>
        <authorList>
            <person name="Tassone E.E."/>
        </authorList>
    </citation>
    <scope>NUCLEOTIDE SEQUENCE</scope>
</reference>
<evidence type="ECO:0000313" key="2">
    <source>
        <dbReference type="EMBL" id="JAS34533.1"/>
    </source>
</evidence>
<gene>
    <name evidence="2" type="ORF">g.39050</name>
</gene>
<feature type="compositionally biased region" description="Polar residues" evidence="1">
    <location>
        <begin position="92"/>
        <end position="119"/>
    </location>
</feature>
<name>A0A1B6E9D4_9HEMI</name>
<proteinExistence type="predicted"/>
<protein>
    <submittedName>
        <fullName evidence="2">Uncharacterized protein</fullName>
    </submittedName>
</protein>